<dbReference type="Proteomes" id="UP000010523">
    <property type="component" value="Unassembled WGS sequence"/>
</dbReference>
<dbReference type="EMBL" id="AFEU01000003">
    <property type="protein sequence ID" value="EIJ78936.1"/>
    <property type="molecule type" value="Genomic_DNA"/>
</dbReference>
<gene>
    <name evidence="1" type="ORF">PB1_15299</name>
</gene>
<dbReference type="PATRIC" id="fig|997296.3.peg.3224"/>
<reference evidence="1 2" key="1">
    <citation type="journal article" date="2012" name="Appl. Environ. Microbiol.">
        <title>Genome Sequence of Thermotolerant Bacillus methanolicus: Features and Regulation Related to Methylotrophy and Production of L-Lysine and L-Glutamate from Methanol.</title>
        <authorList>
            <person name="Heggeset T.M."/>
            <person name="Krog A."/>
            <person name="Balzer S."/>
            <person name="Wentzel A."/>
            <person name="Ellingsen T.E."/>
            <person name="Brautaset T."/>
        </authorList>
    </citation>
    <scope>NUCLEOTIDE SEQUENCE [LARGE SCALE GENOMIC DNA]</scope>
    <source>
        <strain evidence="1 2">PB1</strain>
    </source>
</reference>
<organism evidence="1 2">
    <name type="scientific">Bacillus methanolicus PB1</name>
    <dbReference type="NCBI Taxonomy" id="997296"/>
    <lineage>
        <taxon>Bacteria</taxon>
        <taxon>Bacillati</taxon>
        <taxon>Bacillota</taxon>
        <taxon>Bacilli</taxon>
        <taxon>Bacillales</taxon>
        <taxon>Bacillaceae</taxon>
        <taxon>Bacillus</taxon>
    </lineage>
</organism>
<comment type="caution">
    <text evidence="1">The sequence shown here is derived from an EMBL/GenBank/DDBJ whole genome shotgun (WGS) entry which is preliminary data.</text>
</comment>
<name>I3DXG5_BACMT</name>
<proteinExistence type="predicted"/>
<keyword evidence="2" id="KW-1185">Reference proteome</keyword>
<evidence type="ECO:0000313" key="2">
    <source>
        <dbReference type="Proteomes" id="UP000010523"/>
    </source>
</evidence>
<dbReference type="AlphaFoldDB" id="I3DXG5"/>
<protein>
    <submittedName>
        <fullName evidence="1">Uncharacterized protein</fullName>
    </submittedName>
</protein>
<evidence type="ECO:0000313" key="1">
    <source>
        <dbReference type="EMBL" id="EIJ78936.1"/>
    </source>
</evidence>
<accession>I3DXG5</accession>
<sequence>MKYNIEKQAIIFKKISAILEKQTRIIEKKITV</sequence>